<name>A0A177E8G8_9BACT</name>
<dbReference type="AlphaFoldDB" id="A0A177E8G8"/>
<feature type="coiled-coil region" evidence="3">
    <location>
        <begin position="351"/>
        <end position="407"/>
    </location>
</feature>
<accession>A0A177E8G8</accession>
<dbReference type="STRING" id="1795632.TH606_04955"/>
<keyword evidence="2" id="KW-0564">Palmitate</keyword>
<comment type="similarity">
    <text evidence="1 2">Belongs to the outer membrane factor (OMF) (TC 1.B.17) family.</text>
</comment>
<keyword evidence="5" id="KW-1185">Reference proteome</keyword>
<keyword evidence="2" id="KW-1134">Transmembrane beta strand</keyword>
<proteinExistence type="inferred from homology"/>
<dbReference type="PANTHER" id="PTHR30203">
    <property type="entry name" value="OUTER MEMBRANE CATION EFFLUX PROTEIN"/>
    <property type="match status" value="1"/>
</dbReference>
<dbReference type="NCBIfam" id="TIGR01845">
    <property type="entry name" value="outer_NodT"/>
    <property type="match status" value="1"/>
</dbReference>
<evidence type="ECO:0000256" key="1">
    <source>
        <dbReference type="ARBA" id="ARBA00007613"/>
    </source>
</evidence>
<dbReference type="Proteomes" id="UP000076964">
    <property type="component" value="Unassembled WGS sequence"/>
</dbReference>
<dbReference type="InterPro" id="IPR010131">
    <property type="entry name" value="MdtP/NodT-like"/>
</dbReference>
<comment type="subcellular location">
    <subcellularLocation>
        <location evidence="2">Cell membrane</location>
        <topology evidence="2">Lipid-anchor</topology>
    </subcellularLocation>
</comment>
<keyword evidence="2" id="KW-0812">Transmembrane</keyword>
<protein>
    <recommendedName>
        <fullName evidence="6">Transporter</fullName>
    </recommendedName>
</protein>
<evidence type="ECO:0000256" key="3">
    <source>
        <dbReference type="SAM" id="Coils"/>
    </source>
</evidence>
<gene>
    <name evidence="4" type="ORF">TH606_04955</name>
</gene>
<dbReference type="GO" id="GO:0015562">
    <property type="term" value="F:efflux transmembrane transporter activity"/>
    <property type="evidence" value="ECO:0007669"/>
    <property type="project" value="InterPro"/>
</dbReference>
<keyword evidence="2" id="KW-0472">Membrane</keyword>
<evidence type="ECO:0008006" key="6">
    <source>
        <dbReference type="Google" id="ProtNLM"/>
    </source>
</evidence>
<comment type="caution">
    <text evidence="4">The sequence shown here is derived from an EMBL/GenBank/DDBJ whole genome shotgun (WGS) entry which is preliminary data.</text>
</comment>
<evidence type="ECO:0000313" key="4">
    <source>
        <dbReference type="EMBL" id="OAG27791.1"/>
    </source>
</evidence>
<dbReference type="Pfam" id="PF02321">
    <property type="entry name" value="OEP"/>
    <property type="match status" value="2"/>
</dbReference>
<organism evidence="4 5">
    <name type="scientific">Thermodesulfatator autotrophicus</name>
    <dbReference type="NCBI Taxonomy" id="1795632"/>
    <lineage>
        <taxon>Bacteria</taxon>
        <taxon>Pseudomonadati</taxon>
        <taxon>Thermodesulfobacteriota</taxon>
        <taxon>Thermodesulfobacteria</taxon>
        <taxon>Thermodesulfobacteriales</taxon>
        <taxon>Thermodesulfatatoraceae</taxon>
        <taxon>Thermodesulfatator</taxon>
    </lineage>
</organism>
<reference evidence="4 5" key="1">
    <citation type="submission" date="2016-02" db="EMBL/GenBank/DDBJ databases">
        <title>Draft genome sequence of Thermodesulfatator sp. S606.</title>
        <authorList>
            <person name="Lai Q."/>
            <person name="Cao J."/>
            <person name="Dupont S."/>
            <person name="Shao Z."/>
            <person name="Jebbar M."/>
            <person name="Alain K."/>
        </authorList>
    </citation>
    <scope>NUCLEOTIDE SEQUENCE [LARGE SCALE GENOMIC DNA]</scope>
    <source>
        <strain evidence="4 5">S606</strain>
    </source>
</reference>
<dbReference type="Gene3D" id="2.20.200.10">
    <property type="entry name" value="Outer membrane efflux proteins (OEP)"/>
    <property type="match status" value="1"/>
</dbReference>
<dbReference type="Gene3D" id="1.20.1600.10">
    <property type="entry name" value="Outer membrane efflux proteins (OEP)"/>
    <property type="match status" value="1"/>
</dbReference>
<sequence>MDKLRLIWCFFLLIAGCSSNPSGLTPQVEIPEKFFLAQDTPQNKVDIDHWWKSLKDKELNRLVQELLSSNWRLREAQAQIKIAEALFREAKALRFPRLDFSFSASRGRQVISFIPVKSSVSGSFSGSLLASYEVDIWGKLSHASKASYYQLIASKENRRALAQSLVAQLVSEYVSGVYLSCEKALLEKQLEIEKRYLKALRQRYRLGLIDPSLLEQEERLLVNLEEEKERLEGEITSARQKISLLLGRYPKPWPISNNICSLELSPPPPGLPSALLKRRPDILAAEAKLLSAGEQIASEKATLFPKITLTAQEGRVSNALVNLLNSENRFWELAFSLAQPIFDAGARKARIKKAKARLEEARAVYAQTILQAFFEVENALMLEANWRRRLELALRREQAACNEAQIRSLRAQLGITSIIDYLKAQNLYLESQRKVLFTRKQLLLARISLYRALGGGFEFESE</sequence>
<keyword evidence="3" id="KW-0175">Coiled coil</keyword>
<evidence type="ECO:0000313" key="5">
    <source>
        <dbReference type="Proteomes" id="UP000076964"/>
    </source>
</evidence>
<dbReference type="EMBL" id="LSFI01000019">
    <property type="protein sequence ID" value="OAG27791.1"/>
    <property type="molecule type" value="Genomic_DNA"/>
</dbReference>
<dbReference type="SUPFAM" id="SSF56954">
    <property type="entry name" value="Outer membrane efflux proteins (OEP)"/>
    <property type="match status" value="1"/>
</dbReference>
<keyword evidence="2" id="KW-0449">Lipoprotein</keyword>
<evidence type="ECO:0000256" key="2">
    <source>
        <dbReference type="RuleBase" id="RU362097"/>
    </source>
</evidence>
<dbReference type="GO" id="GO:0005886">
    <property type="term" value="C:plasma membrane"/>
    <property type="evidence" value="ECO:0007669"/>
    <property type="project" value="UniProtKB-SubCell"/>
</dbReference>
<dbReference type="PROSITE" id="PS51257">
    <property type="entry name" value="PROKAR_LIPOPROTEIN"/>
    <property type="match status" value="1"/>
</dbReference>
<dbReference type="InterPro" id="IPR003423">
    <property type="entry name" value="OMP_efflux"/>
</dbReference>
<feature type="coiled-coil region" evidence="3">
    <location>
        <begin position="183"/>
        <end position="248"/>
    </location>
</feature>